<evidence type="ECO:0000313" key="3">
    <source>
        <dbReference type="EMBL" id="TXR57396.1"/>
    </source>
</evidence>
<comment type="caution">
    <text evidence="3">The sequence shown here is derived from an EMBL/GenBank/DDBJ whole genome shotgun (WGS) entry which is preliminary data.</text>
</comment>
<name>A0A5C8ZKE4_9ACTN</name>
<organism evidence="3 4">
    <name type="scientific">Quadrisphaera setariae</name>
    <dbReference type="NCBI Taxonomy" id="2593304"/>
    <lineage>
        <taxon>Bacteria</taxon>
        <taxon>Bacillati</taxon>
        <taxon>Actinomycetota</taxon>
        <taxon>Actinomycetes</taxon>
        <taxon>Kineosporiales</taxon>
        <taxon>Kineosporiaceae</taxon>
        <taxon>Quadrisphaera</taxon>
    </lineage>
</organism>
<dbReference type="AlphaFoldDB" id="A0A5C8ZKE4"/>
<keyword evidence="2" id="KW-1133">Transmembrane helix</keyword>
<dbReference type="Pfam" id="PF07963">
    <property type="entry name" value="N_methyl"/>
    <property type="match status" value="1"/>
</dbReference>
<dbReference type="PROSITE" id="PS00409">
    <property type="entry name" value="PROKAR_NTER_METHYL"/>
    <property type="match status" value="1"/>
</dbReference>
<feature type="compositionally biased region" description="Basic and acidic residues" evidence="1">
    <location>
        <begin position="20"/>
        <end position="35"/>
    </location>
</feature>
<sequence length="198" mass="21015">MPTPRRTTRALRATRRRRPADRCSDQKVDGGREPPVDLTPIVDERSPVDTRYDHLGPPSSDAGLSLVEVIVAMVLLAVVALAMVPVLVTGAETAARNREMSKASQYVATEIANAQQLKCFQVKQLVTGAGRGFVSPAAATGADGVPRAFSYYTLKDTFVDTPGESCKVGQTYTLTVTATPDSGTAQPVSATTQILVVP</sequence>
<keyword evidence="4" id="KW-1185">Reference proteome</keyword>
<evidence type="ECO:0000313" key="4">
    <source>
        <dbReference type="Proteomes" id="UP000321234"/>
    </source>
</evidence>
<keyword evidence="2" id="KW-0472">Membrane</keyword>
<dbReference type="Proteomes" id="UP000321234">
    <property type="component" value="Unassembled WGS sequence"/>
</dbReference>
<feature type="region of interest" description="Disordered" evidence="1">
    <location>
        <begin position="1"/>
        <end position="42"/>
    </location>
</feature>
<dbReference type="NCBIfam" id="TIGR02532">
    <property type="entry name" value="IV_pilin_GFxxxE"/>
    <property type="match status" value="1"/>
</dbReference>
<reference evidence="3 4" key="1">
    <citation type="submission" date="2019-07" db="EMBL/GenBank/DDBJ databases">
        <title>Quadrisphaera sp. strain DD2A genome sequencing and assembly.</title>
        <authorList>
            <person name="Kim I."/>
        </authorList>
    </citation>
    <scope>NUCLEOTIDE SEQUENCE [LARGE SCALE GENOMIC DNA]</scope>
    <source>
        <strain evidence="3 4">DD2A</strain>
    </source>
</reference>
<protein>
    <submittedName>
        <fullName evidence="3">Prepilin-type N-terminal cleavage/methylation domain-containing protein</fullName>
    </submittedName>
</protein>
<gene>
    <name evidence="3" type="ORF">FMM08_03855</name>
</gene>
<proteinExistence type="predicted"/>
<evidence type="ECO:0000256" key="2">
    <source>
        <dbReference type="SAM" id="Phobius"/>
    </source>
</evidence>
<feature type="transmembrane region" description="Helical" evidence="2">
    <location>
        <begin position="69"/>
        <end position="91"/>
    </location>
</feature>
<feature type="compositionally biased region" description="Basic residues" evidence="1">
    <location>
        <begin position="1"/>
        <end position="19"/>
    </location>
</feature>
<accession>A0A5C8ZKE4</accession>
<dbReference type="EMBL" id="VKAC01000002">
    <property type="protein sequence ID" value="TXR57396.1"/>
    <property type="molecule type" value="Genomic_DNA"/>
</dbReference>
<dbReference type="InterPro" id="IPR012902">
    <property type="entry name" value="N_methyl_site"/>
</dbReference>
<keyword evidence="2" id="KW-0812">Transmembrane</keyword>
<evidence type="ECO:0000256" key="1">
    <source>
        <dbReference type="SAM" id="MobiDB-lite"/>
    </source>
</evidence>